<organism evidence="2 3">
    <name type="scientific">Trichinella britovi</name>
    <name type="common">Parasitic roundworm</name>
    <dbReference type="NCBI Taxonomy" id="45882"/>
    <lineage>
        <taxon>Eukaryota</taxon>
        <taxon>Metazoa</taxon>
        <taxon>Ecdysozoa</taxon>
        <taxon>Nematoda</taxon>
        <taxon>Enoplea</taxon>
        <taxon>Dorylaimia</taxon>
        <taxon>Trichinellida</taxon>
        <taxon>Trichinellidae</taxon>
        <taxon>Trichinella</taxon>
    </lineage>
</organism>
<reference evidence="2 3" key="1">
    <citation type="submission" date="2015-01" db="EMBL/GenBank/DDBJ databases">
        <title>Evolution of Trichinella species and genotypes.</title>
        <authorList>
            <person name="Korhonen P.K."/>
            <person name="Edoardo P."/>
            <person name="Giuseppe L.R."/>
            <person name="Gasser R.B."/>
        </authorList>
    </citation>
    <scope>NUCLEOTIDE SEQUENCE [LARGE SCALE GENOMIC DNA]</scope>
    <source>
        <strain evidence="2">ISS120</strain>
    </source>
</reference>
<gene>
    <name evidence="2" type="ORF">T03_1884</name>
</gene>
<dbReference type="EMBL" id="JYDI01005386">
    <property type="protein sequence ID" value="KRY04816.1"/>
    <property type="molecule type" value="Genomic_DNA"/>
</dbReference>
<dbReference type="Proteomes" id="UP000054653">
    <property type="component" value="Unassembled WGS sequence"/>
</dbReference>
<proteinExistence type="predicted"/>
<dbReference type="AlphaFoldDB" id="A0A0V0YX96"/>
<evidence type="ECO:0000256" key="1">
    <source>
        <dbReference type="SAM" id="MobiDB-lite"/>
    </source>
</evidence>
<feature type="region of interest" description="Disordered" evidence="1">
    <location>
        <begin position="14"/>
        <end position="38"/>
    </location>
</feature>
<evidence type="ECO:0000313" key="2">
    <source>
        <dbReference type="EMBL" id="KRY04816.1"/>
    </source>
</evidence>
<name>A0A0V0YX96_TRIBR</name>
<sequence>MSLVESTFPLIPAHRSATGAVHKSRGDASPQRESVRGHPFHLEVIEQGCY</sequence>
<keyword evidence="3" id="KW-1185">Reference proteome</keyword>
<evidence type="ECO:0000313" key="3">
    <source>
        <dbReference type="Proteomes" id="UP000054653"/>
    </source>
</evidence>
<accession>A0A0V0YX96</accession>
<comment type="caution">
    <text evidence="2">The sequence shown here is derived from an EMBL/GenBank/DDBJ whole genome shotgun (WGS) entry which is preliminary data.</text>
</comment>
<protein>
    <submittedName>
        <fullName evidence="2">Uncharacterized protein</fullName>
    </submittedName>
</protein>